<reference evidence="2" key="1">
    <citation type="submission" date="2019-04" db="EMBL/GenBank/DDBJ databases">
        <title>Friends and foes A comparative genomics studyof 23 Aspergillus species from section Flavi.</title>
        <authorList>
            <consortium name="DOE Joint Genome Institute"/>
            <person name="Kjaerbolling I."/>
            <person name="Vesth T."/>
            <person name="Frisvad J.C."/>
            <person name="Nybo J.L."/>
            <person name="Theobald S."/>
            <person name="Kildgaard S."/>
            <person name="Isbrandt T."/>
            <person name="Kuo A."/>
            <person name="Sato A."/>
            <person name="Lyhne E.K."/>
            <person name="Kogle M.E."/>
            <person name="Wiebenga A."/>
            <person name="Kun R.S."/>
            <person name="Lubbers R.J."/>
            <person name="Makela M.R."/>
            <person name="Barry K."/>
            <person name="Chovatia M."/>
            <person name="Clum A."/>
            <person name="Daum C."/>
            <person name="Haridas S."/>
            <person name="He G."/>
            <person name="LaButti K."/>
            <person name="Lipzen A."/>
            <person name="Mondo S."/>
            <person name="Riley R."/>
            <person name="Salamov A."/>
            <person name="Simmons B.A."/>
            <person name="Magnuson J.K."/>
            <person name="Henrissat B."/>
            <person name="Mortensen U.H."/>
            <person name="Larsen T.O."/>
            <person name="Devries R.P."/>
            <person name="Grigoriev I.V."/>
            <person name="Machida M."/>
            <person name="Baker S.E."/>
            <person name="Andersen M.R."/>
        </authorList>
    </citation>
    <scope>NUCLEOTIDE SEQUENCE [LARGE SCALE GENOMIC DNA]</scope>
    <source>
        <strain evidence="2">IBT 14317</strain>
    </source>
</reference>
<feature type="region of interest" description="Disordered" evidence="1">
    <location>
        <begin position="1"/>
        <end position="30"/>
    </location>
</feature>
<name>A0A5N7CIJ8_PETAA</name>
<dbReference type="AlphaFoldDB" id="A0A5N7CIJ8"/>
<dbReference type="EMBL" id="ML735226">
    <property type="protein sequence ID" value="KAE8394006.1"/>
    <property type="molecule type" value="Genomic_DNA"/>
</dbReference>
<protein>
    <submittedName>
        <fullName evidence="2">Uncharacterized protein</fullName>
    </submittedName>
</protein>
<gene>
    <name evidence="2" type="ORF">BDV23DRAFT_148470</name>
</gene>
<organism evidence="2">
    <name type="scientific">Petromyces alliaceus</name>
    <name type="common">Aspergillus alliaceus</name>
    <dbReference type="NCBI Taxonomy" id="209559"/>
    <lineage>
        <taxon>Eukaryota</taxon>
        <taxon>Fungi</taxon>
        <taxon>Dikarya</taxon>
        <taxon>Ascomycota</taxon>
        <taxon>Pezizomycotina</taxon>
        <taxon>Eurotiomycetes</taxon>
        <taxon>Eurotiomycetidae</taxon>
        <taxon>Eurotiales</taxon>
        <taxon>Aspergillaceae</taxon>
        <taxon>Aspergillus</taxon>
        <taxon>Aspergillus subgen. Circumdati</taxon>
    </lineage>
</organism>
<feature type="region of interest" description="Disordered" evidence="1">
    <location>
        <begin position="100"/>
        <end position="126"/>
    </location>
</feature>
<feature type="compositionally biased region" description="Polar residues" evidence="1">
    <location>
        <begin position="9"/>
        <end position="20"/>
    </location>
</feature>
<feature type="compositionally biased region" description="Basic and acidic residues" evidence="1">
    <location>
        <begin position="102"/>
        <end position="112"/>
    </location>
</feature>
<sequence>MRGLERRNQTSGRWRQNKLNPDQKAKPQIGLKRGKLGIGLRMHEFFFPEPGLYDLSQRYLFCDQIVVVVVITVTAAARRTNSVINLVQMETMVEAGWGFREGVSEGGKEPHQKGPISPAQRHGKIE</sequence>
<evidence type="ECO:0000256" key="1">
    <source>
        <dbReference type="SAM" id="MobiDB-lite"/>
    </source>
</evidence>
<evidence type="ECO:0000313" key="2">
    <source>
        <dbReference type="EMBL" id="KAE8394006.1"/>
    </source>
</evidence>
<proteinExistence type="predicted"/>
<dbReference type="Proteomes" id="UP000326877">
    <property type="component" value="Unassembled WGS sequence"/>
</dbReference>
<accession>A0A5N7CIJ8</accession>